<protein>
    <submittedName>
        <fullName evidence="1">14136_t:CDS:1</fullName>
    </submittedName>
</protein>
<name>A0ACA9NVB9_9GLOM</name>
<evidence type="ECO:0000313" key="1">
    <source>
        <dbReference type="EMBL" id="CAG8674997.1"/>
    </source>
</evidence>
<feature type="non-terminal residue" evidence="1">
    <location>
        <position position="83"/>
    </location>
</feature>
<evidence type="ECO:0000313" key="2">
    <source>
        <dbReference type="Proteomes" id="UP000789525"/>
    </source>
</evidence>
<organism evidence="1 2">
    <name type="scientific">Acaulospora colombiana</name>
    <dbReference type="NCBI Taxonomy" id="27376"/>
    <lineage>
        <taxon>Eukaryota</taxon>
        <taxon>Fungi</taxon>
        <taxon>Fungi incertae sedis</taxon>
        <taxon>Mucoromycota</taxon>
        <taxon>Glomeromycotina</taxon>
        <taxon>Glomeromycetes</taxon>
        <taxon>Diversisporales</taxon>
        <taxon>Acaulosporaceae</taxon>
        <taxon>Acaulospora</taxon>
    </lineage>
</organism>
<keyword evidence="2" id="KW-1185">Reference proteome</keyword>
<accession>A0ACA9NVB9</accession>
<dbReference type="EMBL" id="CAJVPT010025455">
    <property type="protein sequence ID" value="CAG8674997.1"/>
    <property type="molecule type" value="Genomic_DNA"/>
</dbReference>
<gene>
    <name evidence="1" type="ORF">ACOLOM_LOCUS9097</name>
</gene>
<reference evidence="1" key="1">
    <citation type="submission" date="2021-06" db="EMBL/GenBank/DDBJ databases">
        <authorList>
            <person name="Kallberg Y."/>
            <person name="Tangrot J."/>
            <person name="Rosling A."/>
        </authorList>
    </citation>
    <scope>NUCLEOTIDE SEQUENCE</scope>
    <source>
        <strain evidence="1">CL356</strain>
    </source>
</reference>
<sequence>MHWLLSPVRVPPCDTLHEGRQLLAFHFILVAVARISDLSSPKVIEFCQEEWFQEWMLVEDWTGPAPLLDSVKLITPEQVHQTT</sequence>
<proteinExistence type="predicted"/>
<dbReference type="Proteomes" id="UP000789525">
    <property type="component" value="Unassembled WGS sequence"/>
</dbReference>
<comment type="caution">
    <text evidence="1">The sequence shown here is derived from an EMBL/GenBank/DDBJ whole genome shotgun (WGS) entry which is preliminary data.</text>
</comment>